<feature type="compositionally biased region" description="Basic and acidic residues" evidence="1">
    <location>
        <begin position="29"/>
        <end position="55"/>
    </location>
</feature>
<evidence type="ECO:0000313" key="3">
    <source>
        <dbReference type="EMBL" id="MFC4712236.1"/>
    </source>
</evidence>
<accession>A0ABV9M8U8</accession>
<dbReference type="SUPFAM" id="SSF68912">
    <property type="entry name" value="Rho N-terminal domain-like"/>
    <property type="match status" value="1"/>
</dbReference>
<proteinExistence type="predicted"/>
<keyword evidence="4" id="KW-1185">Reference proteome</keyword>
<dbReference type="Pfam" id="PF07498">
    <property type="entry name" value="Rho_N"/>
    <property type="match status" value="1"/>
</dbReference>
<evidence type="ECO:0000256" key="1">
    <source>
        <dbReference type="SAM" id="MobiDB-lite"/>
    </source>
</evidence>
<gene>
    <name evidence="3" type="ORF">ACFO5U_05190</name>
</gene>
<name>A0ABV9M8U8_9BACL</name>
<dbReference type="SMART" id="SM00959">
    <property type="entry name" value="Rho_N"/>
    <property type="match status" value="1"/>
</dbReference>
<comment type="caution">
    <text evidence="3">The sequence shown here is derived from an EMBL/GenBank/DDBJ whole genome shotgun (WGS) entry which is preliminary data.</text>
</comment>
<dbReference type="InterPro" id="IPR011112">
    <property type="entry name" value="Rho-like_N"/>
</dbReference>
<protein>
    <submittedName>
        <fullName evidence="3">Rho termination factor N-terminal domain-containing protein</fullName>
    </submittedName>
</protein>
<feature type="region of interest" description="Disordered" evidence="1">
    <location>
        <begin position="1"/>
        <end position="95"/>
    </location>
</feature>
<reference evidence="4" key="1">
    <citation type="journal article" date="2019" name="Int. J. Syst. Evol. Microbiol.">
        <title>The Global Catalogue of Microorganisms (GCM) 10K type strain sequencing project: providing services to taxonomists for standard genome sequencing and annotation.</title>
        <authorList>
            <consortium name="The Broad Institute Genomics Platform"/>
            <consortium name="The Broad Institute Genome Sequencing Center for Infectious Disease"/>
            <person name="Wu L."/>
            <person name="Ma J."/>
        </authorList>
    </citation>
    <scope>NUCLEOTIDE SEQUENCE [LARGE SCALE GENOMIC DNA]</scope>
    <source>
        <strain evidence="4">CGMCC 1.12151</strain>
    </source>
</reference>
<dbReference type="Proteomes" id="UP001595932">
    <property type="component" value="Unassembled WGS sequence"/>
</dbReference>
<dbReference type="InterPro" id="IPR036269">
    <property type="entry name" value="Rho_N_sf"/>
</dbReference>
<evidence type="ECO:0000259" key="2">
    <source>
        <dbReference type="SMART" id="SM00959"/>
    </source>
</evidence>
<evidence type="ECO:0000313" key="4">
    <source>
        <dbReference type="Proteomes" id="UP001595932"/>
    </source>
</evidence>
<sequence length="129" mass="14277">MSATAFQRMRRNKAKTSNTEMKENTQQQEVKEVVSQEEVHKENQAPENEEVKTDGEGTSEAGGQEGHETEKQPEAQGPAENVDTEGQAPEAKPLSEYVVVDLKEMAKEQNIEGYSTMKKPELIKALGGE</sequence>
<dbReference type="RefSeq" id="WP_377277293.1">
    <property type="nucleotide sequence ID" value="NZ_JBHSGL010000005.1"/>
</dbReference>
<dbReference type="EMBL" id="JBHSGL010000005">
    <property type="protein sequence ID" value="MFC4712236.1"/>
    <property type="molecule type" value="Genomic_DNA"/>
</dbReference>
<dbReference type="Gene3D" id="1.10.720.10">
    <property type="match status" value="1"/>
</dbReference>
<organism evidence="3 4">
    <name type="scientific">Planococcus dechangensis</name>
    <dbReference type="NCBI Taxonomy" id="1176255"/>
    <lineage>
        <taxon>Bacteria</taxon>
        <taxon>Bacillati</taxon>
        <taxon>Bacillota</taxon>
        <taxon>Bacilli</taxon>
        <taxon>Bacillales</taxon>
        <taxon>Caryophanaceae</taxon>
        <taxon>Planococcus</taxon>
    </lineage>
</organism>
<feature type="domain" description="Rho termination factor-like N-terminal" evidence="2">
    <location>
        <begin position="93"/>
        <end position="128"/>
    </location>
</feature>